<evidence type="ECO:0000256" key="1">
    <source>
        <dbReference type="ARBA" id="ARBA00004127"/>
    </source>
</evidence>
<comment type="subcellular location">
    <subcellularLocation>
        <location evidence="1">Endomembrane system</location>
        <topology evidence="1">Multi-pass membrane protein</topology>
    </subcellularLocation>
</comment>
<feature type="transmembrane region" description="Helical" evidence="3">
    <location>
        <begin position="326"/>
        <end position="344"/>
    </location>
</feature>
<dbReference type="FunFam" id="1.10.3730.20:FF:000010">
    <property type="entry name" value="EamA family transporter"/>
    <property type="match status" value="1"/>
</dbReference>
<reference key="1">
    <citation type="submission" date="2010-08" db="EMBL/GenBank/DDBJ databases">
        <authorList>
            <person name="Zeigler D.R."/>
        </authorList>
    </citation>
    <scope>NUCLEOTIDE SEQUENCE</scope>
    <source>
        <strain>W23</strain>
    </source>
</reference>
<feature type="domain" description="EamA" evidence="4">
    <location>
        <begin position="212"/>
        <end position="343"/>
    </location>
</feature>
<keyword evidence="3" id="KW-0472">Membrane</keyword>
<keyword evidence="3" id="KW-0812">Transmembrane</keyword>
<dbReference type="KEGG" id="bss:BSUW23_19540"/>
<feature type="transmembrane region" description="Helical" evidence="3">
    <location>
        <begin position="243"/>
        <end position="264"/>
    </location>
</feature>
<feature type="transmembrane region" description="Helical" evidence="3">
    <location>
        <begin position="270"/>
        <end position="289"/>
    </location>
</feature>
<dbReference type="SUPFAM" id="SSF103481">
    <property type="entry name" value="Multidrug resistance efflux transporter EmrE"/>
    <property type="match status" value="2"/>
</dbReference>
<gene>
    <name evidence="5" type="primary">yxxF</name>
    <name evidence="5" type="ordered locus">BSUW23_19540</name>
</gene>
<feature type="transmembrane region" description="Helical" evidence="3">
    <location>
        <begin position="96"/>
        <end position="115"/>
    </location>
</feature>
<feature type="transmembrane region" description="Helical" evidence="3">
    <location>
        <begin position="181"/>
        <end position="201"/>
    </location>
</feature>
<name>E0TXJ8_BACSH</name>
<dbReference type="AlphaFoldDB" id="E0TXJ8"/>
<feature type="transmembrane region" description="Helical" evidence="3">
    <location>
        <begin position="213"/>
        <end position="231"/>
    </location>
</feature>
<protein>
    <submittedName>
        <fullName evidence="5">Putative transporter</fullName>
    </submittedName>
</protein>
<dbReference type="Proteomes" id="UP000002233">
    <property type="component" value="Chromosome"/>
</dbReference>
<evidence type="ECO:0000313" key="6">
    <source>
        <dbReference type="Proteomes" id="UP000002233"/>
    </source>
</evidence>
<dbReference type="InterPro" id="IPR037185">
    <property type="entry name" value="EmrE-like"/>
</dbReference>
<dbReference type="HOGENOM" id="CLU_033863_15_1_9"/>
<sequence>MKYLASEDAHFITGSNFVIDGGWTAARNYKKGKSTLQLVCFSIYITGGRIHLMQQDLSIAPKQKSTAVLKMVISMVIFGSIGFFSEHTNLPSFELVFVRCLCATLFLSFCWLVSGQYKTEKWSKREVLQTLACGFFLVFNWVFLFKSFEETSVTIAISVYHLAPVLVLLLGSIIYREKLNVISVSSIIICFLGTALISGINGSTSLTQLMGSGIIWAVFAALFYAFTTLLGKGIQNLSPYTTTFLQTGLGVIILIPFIHFGAFADLSQGNWIMVVSTGIIHTGIVYLLFFDSLRFLSTKFISIIVFLDPAVAIVLDTVFTGFRPDLYQTLGIVMIFAGMALTLVRRQGKADVVAEGKDMEQIQ</sequence>
<evidence type="ECO:0000313" key="5">
    <source>
        <dbReference type="EMBL" id="ADM39942.1"/>
    </source>
</evidence>
<comment type="similarity">
    <text evidence="2">Belongs to the EamA transporter family.</text>
</comment>
<evidence type="ECO:0000259" key="4">
    <source>
        <dbReference type="Pfam" id="PF00892"/>
    </source>
</evidence>
<feature type="transmembrane region" description="Helical" evidence="3">
    <location>
        <begin position="301"/>
        <end position="320"/>
    </location>
</feature>
<dbReference type="Gene3D" id="1.10.3730.20">
    <property type="match status" value="1"/>
</dbReference>
<evidence type="ECO:0000256" key="2">
    <source>
        <dbReference type="ARBA" id="ARBA00007362"/>
    </source>
</evidence>
<feature type="transmembrane region" description="Helical" evidence="3">
    <location>
        <begin position="151"/>
        <end position="174"/>
    </location>
</feature>
<dbReference type="Pfam" id="PF00892">
    <property type="entry name" value="EamA"/>
    <property type="match status" value="2"/>
</dbReference>
<evidence type="ECO:0000256" key="3">
    <source>
        <dbReference type="SAM" id="Phobius"/>
    </source>
</evidence>
<dbReference type="EMBL" id="CP002183">
    <property type="protein sequence ID" value="ADM39942.1"/>
    <property type="molecule type" value="Genomic_DNA"/>
</dbReference>
<dbReference type="PANTHER" id="PTHR22911:SF102">
    <property type="entry name" value="MEMBRANE PROTEIN"/>
    <property type="match status" value="1"/>
</dbReference>
<keyword evidence="3" id="KW-1133">Transmembrane helix</keyword>
<dbReference type="GO" id="GO:0016020">
    <property type="term" value="C:membrane"/>
    <property type="evidence" value="ECO:0007669"/>
    <property type="project" value="InterPro"/>
</dbReference>
<dbReference type="PANTHER" id="PTHR22911">
    <property type="entry name" value="ACYL-MALONYL CONDENSING ENZYME-RELATED"/>
    <property type="match status" value="1"/>
</dbReference>
<organism evidence="5 6">
    <name type="scientific">Bacillus spizizenii (strain ATCC 23059 / NRRL B-14472 / W23)</name>
    <name type="common">Bacillus subtilis subsp. spizizenii</name>
    <dbReference type="NCBI Taxonomy" id="655816"/>
    <lineage>
        <taxon>Bacteria</taxon>
        <taxon>Bacillati</taxon>
        <taxon>Bacillota</taxon>
        <taxon>Bacilli</taxon>
        <taxon>Bacillales</taxon>
        <taxon>Bacillaceae</taxon>
        <taxon>Bacillus</taxon>
    </lineage>
</organism>
<feature type="transmembrane region" description="Helical" evidence="3">
    <location>
        <begin position="67"/>
        <end position="84"/>
    </location>
</feature>
<proteinExistence type="inferred from homology"/>
<feature type="transmembrane region" description="Helical" evidence="3">
    <location>
        <begin position="127"/>
        <end position="145"/>
    </location>
</feature>
<reference evidence="5 6" key="2">
    <citation type="journal article" date="2011" name="Microbiology">
        <title>The genome sequence of Bacillus subtilis subsp. spizizenii W23: insights into speciation within the B. subtilis complex and into the history of B. subtilis genetics.</title>
        <authorList>
            <person name="Zeigler D.R."/>
        </authorList>
    </citation>
    <scope>NUCLEOTIDE SEQUENCE [LARGE SCALE GENOMIC DNA]</scope>
    <source>
        <strain evidence="6">ATCC 23059 / NRRL B-14472 / W23</strain>
    </source>
</reference>
<accession>E0TXJ8</accession>
<feature type="domain" description="EamA" evidence="4">
    <location>
        <begin position="67"/>
        <end position="198"/>
    </location>
</feature>
<dbReference type="InterPro" id="IPR000620">
    <property type="entry name" value="EamA_dom"/>
</dbReference>